<feature type="region of interest" description="Disordered" evidence="1">
    <location>
        <begin position="81"/>
        <end position="100"/>
    </location>
</feature>
<feature type="compositionally biased region" description="Basic and acidic residues" evidence="1">
    <location>
        <begin position="81"/>
        <end position="93"/>
    </location>
</feature>
<organism evidence="2 3">
    <name type="scientific">Riccia sorocarpa</name>
    <dbReference type="NCBI Taxonomy" id="122646"/>
    <lineage>
        <taxon>Eukaryota</taxon>
        <taxon>Viridiplantae</taxon>
        <taxon>Streptophyta</taxon>
        <taxon>Embryophyta</taxon>
        <taxon>Marchantiophyta</taxon>
        <taxon>Marchantiopsida</taxon>
        <taxon>Marchantiidae</taxon>
        <taxon>Marchantiales</taxon>
        <taxon>Ricciaceae</taxon>
        <taxon>Riccia</taxon>
    </lineage>
</organism>
<name>A0ABD3HNG6_9MARC</name>
<gene>
    <name evidence="2" type="ORF">R1sor_005565</name>
</gene>
<dbReference type="AlphaFoldDB" id="A0ABD3HNG6"/>
<reference evidence="2 3" key="1">
    <citation type="submission" date="2024-09" db="EMBL/GenBank/DDBJ databases">
        <title>Chromosome-scale assembly of Riccia sorocarpa.</title>
        <authorList>
            <person name="Paukszto L."/>
        </authorList>
    </citation>
    <scope>NUCLEOTIDE SEQUENCE [LARGE SCALE GENOMIC DNA]</scope>
    <source>
        <strain evidence="2">LP-2024</strain>
        <tissue evidence="2">Aerial parts of the thallus</tissue>
    </source>
</reference>
<proteinExistence type="predicted"/>
<comment type="caution">
    <text evidence="2">The sequence shown here is derived from an EMBL/GenBank/DDBJ whole genome shotgun (WGS) entry which is preliminary data.</text>
</comment>
<dbReference type="Proteomes" id="UP001633002">
    <property type="component" value="Unassembled WGS sequence"/>
</dbReference>
<evidence type="ECO:0000256" key="1">
    <source>
        <dbReference type="SAM" id="MobiDB-lite"/>
    </source>
</evidence>
<dbReference type="EMBL" id="JBJQOH010000003">
    <property type="protein sequence ID" value="KAL3691914.1"/>
    <property type="molecule type" value="Genomic_DNA"/>
</dbReference>
<sequence>MEDSAPILDSQDAVGIASSLLRPTAPTVPNPNRLHSHEFPAVHPPMAYQYALHPSWMYCCSLVLCGPPYTKAYEGGAKTAELSHSKAEADPVNDKSSSGRVVNPFIASISPLQAERTEALPC</sequence>
<evidence type="ECO:0000313" key="2">
    <source>
        <dbReference type="EMBL" id="KAL3691914.1"/>
    </source>
</evidence>
<protein>
    <submittedName>
        <fullName evidence="2">Uncharacterized protein</fullName>
    </submittedName>
</protein>
<keyword evidence="3" id="KW-1185">Reference proteome</keyword>
<evidence type="ECO:0000313" key="3">
    <source>
        <dbReference type="Proteomes" id="UP001633002"/>
    </source>
</evidence>
<accession>A0ABD3HNG6</accession>